<name>L7JZL0_TRAHO</name>
<protein>
    <submittedName>
        <fullName evidence="7">DNA polymerase epsilon, catalytic subunit A</fullName>
        <ecNumber evidence="7">2.7.7.7</ecNumber>
    </submittedName>
</protein>
<dbReference type="Pfam" id="PF22912">
    <property type="entry name" value="zf-DPOE"/>
    <property type="match status" value="1"/>
</dbReference>
<reference evidence="7 8" key="1">
    <citation type="journal article" date="2012" name="PLoS Pathog.">
        <title>The genome of the obligate intracellular parasite Trachipleistophora hominis: new insights into microsporidian genome dynamics and reductive evolution.</title>
        <authorList>
            <person name="Heinz E."/>
            <person name="Williams T.A."/>
            <person name="Nakjang S."/>
            <person name="Noel C.J."/>
            <person name="Swan D.C."/>
            <person name="Goldberg A.V."/>
            <person name="Harris S.R."/>
            <person name="Weinmaier T."/>
            <person name="Markert S."/>
            <person name="Becher D."/>
            <person name="Bernhardt J."/>
            <person name="Dagan T."/>
            <person name="Hacker C."/>
            <person name="Lucocq J.M."/>
            <person name="Schweder T."/>
            <person name="Rattei T."/>
            <person name="Hall N."/>
            <person name="Hirt R.P."/>
            <person name="Embley T.M."/>
        </authorList>
    </citation>
    <scope>NUCLEOTIDE SEQUENCE [LARGE SCALE GENOMIC DNA]</scope>
</reference>
<keyword evidence="5" id="KW-0238">DNA-binding</keyword>
<evidence type="ECO:0000313" key="7">
    <source>
        <dbReference type="EMBL" id="ELQ76874.1"/>
    </source>
</evidence>
<dbReference type="HOGENOM" id="CLU_368497_0_0_1"/>
<dbReference type="AlphaFoldDB" id="L7JZL0"/>
<evidence type="ECO:0000256" key="4">
    <source>
        <dbReference type="ARBA" id="ARBA00022932"/>
    </source>
</evidence>
<keyword evidence="4" id="KW-0239">DNA-directed DNA polymerase</keyword>
<dbReference type="GO" id="GO:0003887">
    <property type="term" value="F:DNA-directed DNA polymerase activity"/>
    <property type="evidence" value="ECO:0007669"/>
    <property type="project" value="UniProtKB-KW"/>
</dbReference>
<evidence type="ECO:0000313" key="8">
    <source>
        <dbReference type="Proteomes" id="UP000011185"/>
    </source>
</evidence>
<keyword evidence="2 7" id="KW-0548">Nucleotidyltransferase</keyword>
<dbReference type="Proteomes" id="UP000011185">
    <property type="component" value="Unassembled WGS sequence"/>
</dbReference>
<dbReference type="InterPro" id="IPR054475">
    <property type="entry name" value="Znf-DPOE"/>
</dbReference>
<evidence type="ECO:0000256" key="5">
    <source>
        <dbReference type="ARBA" id="ARBA00023125"/>
    </source>
</evidence>
<dbReference type="EC" id="2.7.7.7" evidence="7"/>
<dbReference type="STRING" id="72359.L7JZL0"/>
<dbReference type="OMA" id="WYGTEET"/>
<accession>L7JZL0</accession>
<dbReference type="GO" id="GO:0006260">
    <property type="term" value="P:DNA replication"/>
    <property type="evidence" value="ECO:0007669"/>
    <property type="project" value="UniProtKB-KW"/>
</dbReference>
<dbReference type="EMBL" id="JH993809">
    <property type="protein sequence ID" value="ELQ76874.1"/>
    <property type="molecule type" value="Genomic_DNA"/>
</dbReference>
<feature type="domain" description="DNA polymerase-epsilon zinc finger" evidence="6">
    <location>
        <begin position="729"/>
        <end position="774"/>
    </location>
</feature>
<sequence>MCTNACPARLSSTYFLFIHLDPMSFSIVHGLKDEWLSKLKTKTDRKVCVYHKKECNKSTVYYLLGDKLVIDEYKDEEYVLITEKSDFMDKKRFTFFLSDENVSRNFNEIPKRYANHLSIKQYYEKPNALNYTICTCNYTPLVSFVHNKRTFYAFMRNNSFYMCINEKKIKGALFVMCINDQKSKSFMNRRNALVILLSIKHVMVHDVHKAAFSFLENVTHDVPNGLLTNAYNTLIMLNEQVQARLRICAFAKIPLMNYSVDSALNNIYARMMHANKMVKNERTEFEWYGTEETMMSGWYENVVEIEIVDAMIIGVKRYGKGIGARLHGFIAKNDVENRCADDEDKYGARHQNENVGGCEVTARKREDGHKNECNSIMDGNFAFNDDITYKKDVDRPVIFDETAPANDQYEAPLDLVTENGSNAIKEEKNNEQDAGEHVYYEKENFFNNANEKIKGKERKDDKSEDVLRNKYDDVLQTDDTNFMEMTVFKKFLKYVANDKVLFNELPRWLIRTRLISKRLKNLIRQLSNDYVLGCIKMINKHNLVLASSKNMIFVHIKDENELKNVMEKNWRILRRFEKLIYLDHDNYFYLKHGDGTFRERIGCNTLYKIPLSFLETAFRGDTISVSYFYGLTKKNVDVLKVHEIYALKDPRIGEIRSNIYKLLGLNEFKIKDEQEIRTNMICISCRNESVLVITDRINKCRRCFNKFDVESVENALIDYIYEKIKVKEYVCESCEVYRDRRLVMECTCGGKYKKVIMDYSFVKDVVTTKRMADYIDDIITKI</sequence>
<dbReference type="InParanoid" id="L7JZL0"/>
<evidence type="ECO:0000259" key="6">
    <source>
        <dbReference type="Pfam" id="PF22912"/>
    </source>
</evidence>
<proteinExistence type="predicted"/>
<evidence type="ECO:0000256" key="2">
    <source>
        <dbReference type="ARBA" id="ARBA00022695"/>
    </source>
</evidence>
<dbReference type="GO" id="GO:0003677">
    <property type="term" value="F:DNA binding"/>
    <property type="evidence" value="ECO:0007669"/>
    <property type="project" value="UniProtKB-KW"/>
</dbReference>
<gene>
    <name evidence="7" type="ORF">THOM_0133</name>
</gene>
<evidence type="ECO:0000256" key="1">
    <source>
        <dbReference type="ARBA" id="ARBA00022679"/>
    </source>
</evidence>
<dbReference type="OrthoDB" id="10354492at2759"/>
<keyword evidence="3" id="KW-0235">DNA replication</keyword>
<dbReference type="VEuPathDB" id="MicrosporidiaDB:THOM_0133"/>
<keyword evidence="1 7" id="KW-0808">Transferase</keyword>
<evidence type="ECO:0000256" key="3">
    <source>
        <dbReference type="ARBA" id="ARBA00022705"/>
    </source>
</evidence>
<keyword evidence="8" id="KW-1185">Reference proteome</keyword>
<organism evidence="7 8">
    <name type="scientific">Trachipleistophora hominis</name>
    <name type="common">Microsporidian parasite</name>
    <dbReference type="NCBI Taxonomy" id="72359"/>
    <lineage>
        <taxon>Eukaryota</taxon>
        <taxon>Fungi</taxon>
        <taxon>Fungi incertae sedis</taxon>
        <taxon>Microsporidia</taxon>
        <taxon>Pleistophoridae</taxon>
        <taxon>Trachipleistophora</taxon>
    </lineage>
</organism>